<feature type="compositionally biased region" description="Basic and acidic residues" evidence="1">
    <location>
        <begin position="147"/>
        <end position="168"/>
    </location>
</feature>
<proteinExistence type="predicted"/>
<protein>
    <submittedName>
        <fullName evidence="2">Uncharacterized protein</fullName>
    </submittedName>
</protein>
<accession>A0A2A5QSH4</accession>
<feature type="region of interest" description="Disordered" evidence="1">
    <location>
        <begin position="23"/>
        <end position="43"/>
    </location>
</feature>
<dbReference type="OrthoDB" id="157587at2157"/>
<dbReference type="Pfam" id="PF24414">
    <property type="entry name" value="DUF7547"/>
    <property type="match status" value="1"/>
</dbReference>
<feature type="compositionally biased region" description="Acidic residues" evidence="1">
    <location>
        <begin position="211"/>
        <end position="241"/>
    </location>
</feature>
<evidence type="ECO:0000313" key="2">
    <source>
        <dbReference type="EMBL" id="PCR89798.1"/>
    </source>
</evidence>
<feature type="compositionally biased region" description="Acidic residues" evidence="1">
    <location>
        <begin position="175"/>
        <end position="201"/>
    </location>
</feature>
<organism evidence="2 3">
    <name type="scientific">Natrinema ejinorense</name>
    <dbReference type="NCBI Taxonomy" id="373386"/>
    <lineage>
        <taxon>Archaea</taxon>
        <taxon>Methanobacteriati</taxon>
        <taxon>Methanobacteriota</taxon>
        <taxon>Stenosarchaea group</taxon>
        <taxon>Halobacteria</taxon>
        <taxon>Halobacteriales</taxon>
        <taxon>Natrialbaceae</taxon>
        <taxon>Natrinema</taxon>
    </lineage>
</organism>
<reference evidence="2 3" key="1">
    <citation type="submission" date="2017-09" db="EMBL/GenBank/DDBJ databases">
        <title>Genome sequences of Natrinema ejinorence JCM 13890T.</title>
        <authorList>
            <person name="Roh S.W."/>
            <person name="Kim Y.B."/>
            <person name="Kim J.Y."/>
        </authorList>
    </citation>
    <scope>NUCLEOTIDE SEQUENCE [LARGE SCALE GENOMIC DNA]</scope>
    <source>
        <strain evidence="2 3">JCM 13890</strain>
    </source>
</reference>
<evidence type="ECO:0000313" key="3">
    <source>
        <dbReference type="Proteomes" id="UP000219689"/>
    </source>
</evidence>
<evidence type="ECO:0000256" key="1">
    <source>
        <dbReference type="SAM" id="MobiDB-lite"/>
    </source>
</evidence>
<feature type="region of interest" description="Disordered" evidence="1">
    <location>
        <begin position="147"/>
        <end position="241"/>
    </location>
</feature>
<feature type="compositionally biased region" description="Basic and acidic residues" evidence="1">
    <location>
        <begin position="95"/>
        <end position="104"/>
    </location>
</feature>
<feature type="region of interest" description="Disordered" evidence="1">
    <location>
        <begin position="84"/>
        <end position="104"/>
    </location>
</feature>
<dbReference type="RefSeq" id="WP_097378743.1">
    <property type="nucleotide sequence ID" value="NZ_NXNI01000001.1"/>
</dbReference>
<dbReference type="InterPro" id="IPR055969">
    <property type="entry name" value="DUF7547"/>
</dbReference>
<gene>
    <name evidence="2" type="ORF">CP557_04165</name>
</gene>
<dbReference type="Proteomes" id="UP000219689">
    <property type="component" value="Unassembled WGS sequence"/>
</dbReference>
<dbReference type="AlphaFoldDB" id="A0A2A5QSH4"/>
<keyword evidence="3" id="KW-1185">Reference proteome</keyword>
<comment type="caution">
    <text evidence="2">The sequence shown here is derived from an EMBL/GenBank/DDBJ whole genome shotgun (WGS) entry which is preliminary data.</text>
</comment>
<sequence length="241" mass="26656">MADQDDELVDAVRELARTIDALRTELEGSRPRRRPPLRPPTPRELLRFTDDVALPATLAVLETSVRALEAFQRSLKLLRTEREARDRTTAAAETTSERATELRRTTLSQLDTVLAELQRAASGDGLPANEQARDLLEEARELRDDVDTRLRNAADREREATDQDRTTSERSVTIDIEEGLPMDSGTDDDDADPAVDVDAELETLRDRYADADDDGPHEDEGDESVTDDGGADDGGSDPDES</sequence>
<dbReference type="EMBL" id="NXNI01000001">
    <property type="protein sequence ID" value="PCR89798.1"/>
    <property type="molecule type" value="Genomic_DNA"/>
</dbReference>
<name>A0A2A5QSH4_9EURY</name>